<dbReference type="SMART" id="SM00408">
    <property type="entry name" value="IGc2"/>
    <property type="match status" value="2"/>
</dbReference>
<dbReference type="InterPro" id="IPR013098">
    <property type="entry name" value="Ig_I-set"/>
</dbReference>
<dbReference type="InterPro" id="IPR036179">
    <property type="entry name" value="Ig-like_dom_sf"/>
</dbReference>
<protein>
    <recommendedName>
        <fullName evidence="1">Ig-like domain-containing protein</fullName>
    </recommendedName>
</protein>
<dbReference type="FunFam" id="2.60.40.10:FF:000022">
    <property type="entry name" value="Cardiac titin"/>
    <property type="match status" value="2"/>
</dbReference>
<proteinExistence type="predicted"/>
<dbReference type="SMART" id="SM00409">
    <property type="entry name" value="IG"/>
    <property type="match status" value="2"/>
</dbReference>
<dbReference type="OMA" id="IANVDIC"/>
<feature type="domain" description="Ig-like" evidence="1">
    <location>
        <begin position="146"/>
        <end position="236"/>
    </location>
</feature>
<dbReference type="STRING" id="8010.ENSELUP00000010707"/>
<gene>
    <name evidence="2" type="primary">NACA2</name>
</gene>
<dbReference type="Bgee" id="ENSELUG00000011167">
    <property type="expression patterns" value="Expressed in muscle tissue and 1 other cell type or tissue"/>
</dbReference>
<dbReference type="InterPro" id="IPR007110">
    <property type="entry name" value="Ig-like_dom"/>
</dbReference>
<reference evidence="2" key="2">
    <citation type="submission" date="2020-02" db="EMBL/GenBank/DDBJ databases">
        <title>Esox lucius (northern pike) genome, fEsoLuc1, primary haplotype.</title>
        <authorList>
            <person name="Myers G."/>
            <person name="Karagic N."/>
            <person name="Meyer A."/>
            <person name="Pippel M."/>
            <person name="Reichard M."/>
            <person name="Winkler S."/>
            <person name="Tracey A."/>
            <person name="Sims Y."/>
            <person name="Howe K."/>
            <person name="Rhie A."/>
            <person name="Formenti G."/>
            <person name="Durbin R."/>
            <person name="Fedrigo O."/>
            <person name="Jarvis E.D."/>
        </authorList>
    </citation>
    <scope>NUCLEOTIDE SEQUENCE [LARGE SCALE GENOMIC DNA]</scope>
</reference>
<name>A0A3P8Y227_ESOLU</name>
<sequence length="251" mass="27418">MKVINKPSFVKTLGSVSVAVGNPLHLECQLDEDIGVSITWLKDGKKLHQTVDCKQSFEDKMVSLDILSITARLQCTVKGSPELHVTWFLNDKELSAGNKYKITFKDGIATLEISDIALIDSGNYTCEVLNEAGCESCSTMLTIKEPPLFIKKIENTTAVLGDTVKLQGTIKGSAPINVKWMKDSQMLWHDEPNVIMAFQNNIAILTIANVDICHGGTYTCLAENEAGQQKCEASLAVQVLGLFCSSCSFPI</sequence>
<dbReference type="InterPro" id="IPR013783">
    <property type="entry name" value="Ig-like_fold"/>
</dbReference>
<dbReference type="CDD" id="cd00096">
    <property type="entry name" value="Ig"/>
    <property type="match status" value="1"/>
</dbReference>
<reference evidence="3" key="1">
    <citation type="journal article" date="2014" name="PLoS ONE">
        <title>The genome and linkage map of the northern pike (Esox lucius): conserved synteny revealed between the salmonid sister group and the Neoteleostei.</title>
        <authorList>
            <person name="Rondeau E.B."/>
            <person name="Minkley D.R."/>
            <person name="Leong J.S."/>
            <person name="Messmer A.M."/>
            <person name="Jantzen J.R."/>
            <person name="von Schalburg K.R."/>
            <person name="Lemon C."/>
            <person name="Bird N.H."/>
            <person name="Koop B.F."/>
        </authorList>
    </citation>
    <scope>NUCLEOTIDE SEQUENCE</scope>
</reference>
<accession>A0A3P8Y227</accession>
<dbReference type="Gene3D" id="2.60.40.10">
    <property type="entry name" value="Immunoglobulins"/>
    <property type="match status" value="3"/>
</dbReference>
<reference evidence="2" key="4">
    <citation type="submission" date="2025-09" db="UniProtKB">
        <authorList>
            <consortium name="Ensembl"/>
        </authorList>
    </citation>
    <scope>IDENTIFICATION</scope>
</reference>
<dbReference type="InParanoid" id="A0A3P8Y227"/>
<reference evidence="2" key="3">
    <citation type="submission" date="2025-08" db="UniProtKB">
        <authorList>
            <consortium name="Ensembl"/>
        </authorList>
    </citation>
    <scope>IDENTIFICATION</scope>
</reference>
<dbReference type="GeneTree" id="ENSGT01110000267173"/>
<dbReference type="PANTHER" id="PTHR47633">
    <property type="entry name" value="IMMUNOGLOBULIN"/>
    <property type="match status" value="1"/>
</dbReference>
<dbReference type="Proteomes" id="UP000265140">
    <property type="component" value="Chromosome 16"/>
</dbReference>
<evidence type="ECO:0000313" key="3">
    <source>
        <dbReference type="Proteomes" id="UP000265140"/>
    </source>
</evidence>
<organism evidence="2 3">
    <name type="scientific">Esox lucius</name>
    <name type="common">Northern pike</name>
    <dbReference type="NCBI Taxonomy" id="8010"/>
    <lineage>
        <taxon>Eukaryota</taxon>
        <taxon>Metazoa</taxon>
        <taxon>Chordata</taxon>
        <taxon>Craniata</taxon>
        <taxon>Vertebrata</taxon>
        <taxon>Euteleostomi</taxon>
        <taxon>Actinopterygii</taxon>
        <taxon>Neopterygii</taxon>
        <taxon>Teleostei</taxon>
        <taxon>Protacanthopterygii</taxon>
        <taxon>Esociformes</taxon>
        <taxon>Esocidae</taxon>
        <taxon>Esox</taxon>
    </lineage>
</organism>
<dbReference type="AlphaFoldDB" id="A0A3P8Y227"/>
<keyword evidence="3" id="KW-1185">Reference proteome</keyword>
<dbReference type="Ensembl" id="ENSELUT00000001704.3">
    <property type="protein sequence ID" value="ENSELUP00000010707.2"/>
    <property type="gene ID" value="ENSELUG00000011167.3"/>
</dbReference>
<feature type="domain" description="Ig-like" evidence="1">
    <location>
        <begin position="7"/>
        <end position="142"/>
    </location>
</feature>
<evidence type="ECO:0000259" key="1">
    <source>
        <dbReference type="PROSITE" id="PS50835"/>
    </source>
</evidence>
<evidence type="ECO:0000313" key="2">
    <source>
        <dbReference type="Ensembl" id="ENSELUP00000010707.2"/>
    </source>
</evidence>
<dbReference type="PROSITE" id="PS50835">
    <property type="entry name" value="IG_LIKE"/>
    <property type="match status" value="2"/>
</dbReference>
<dbReference type="SUPFAM" id="SSF48726">
    <property type="entry name" value="Immunoglobulin"/>
    <property type="match status" value="2"/>
</dbReference>
<dbReference type="InterPro" id="IPR003598">
    <property type="entry name" value="Ig_sub2"/>
</dbReference>
<dbReference type="Pfam" id="PF07679">
    <property type="entry name" value="I-set"/>
    <property type="match status" value="2"/>
</dbReference>
<dbReference type="InterPro" id="IPR003599">
    <property type="entry name" value="Ig_sub"/>
</dbReference>